<keyword evidence="8" id="KW-1185">Reference proteome</keyword>
<keyword evidence="5" id="KW-0539">Nucleus</keyword>
<keyword evidence="2" id="KW-0678">Repressor</keyword>
<name>A0ABR3B9G0_PHYBL</name>
<dbReference type="Proteomes" id="UP001448207">
    <property type="component" value="Unassembled WGS sequence"/>
</dbReference>
<sequence>MPLASLLGTTKPSFSFVSSPSSGRGSLNDPSSMTMDSPNGNNSVPSVSAAAAVAAAMARQRATTPQTPSSVPTKQRLLAHPSHLQPESRPPNFPGMPMARPVKGKTRASLGPEMTNDAAYSVMRHAVVVGGGGGGGGTNGGNSNGNGGGGVPYPNDQRLPPLTRHTQPLSRQQQAPLNQAQPHKNKYGFLVSGGPGVIMNEADGPEYWFSADSIANYEPHGYEPHYEPPNYEPPNYEQTFEEDQFEASTSYETIGSYENTPSYDSVGHYETIASHEGADNRRVRRRKDIESRLEKLETDFSENSSRIFTDKMAALRQEIQQVMSNTHAGLLESVSQQETNKRKMIDDSGLFWEYQRQQTDNQAALMIYQAEEDYHTETQNVRERLFAALEAKRRKLKEEKDNGDFTFDVPIDAQIRPQKRNLRKRGNETTEVKTNKRKQASGPSLVFRLTEDDMSSDMIKMRGGIEFPVKKACAAVHKKK</sequence>
<evidence type="ECO:0000313" key="7">
    <source>
        <dbReference type="EMBL" id="KAL0092010.1"/>
    </source>
</evidence>
<reference evidence="7 8" key="1">
    <citation type="submission" date="2024-04" db="EMBL/GenBank/DDBJ databases">
        <title>Symmetric and asymmetric DNA N6-adenine methylation regulates different biological responses in Mucorales.</title>
        <authorList>
            <consortium name="Lawrence Berkeley National Laboratory"/>
            <person name="Lax C."/>
            <person name="Mondo S.J."/>
            <person name="Osorio-Concepcion M."/>
            <person name="Muszewska A."/>
            <person name="Corrochano-Luque M."/>
            <person name="Gutierrez G."/>
            <person name="Riley R."/>
            <person name="Lipzen A."/>
            <person name="Guo J."/>
            <person name="Hundley H."/>
            <person name="Amirebrahimi M."/>
            <person name="Ng V."/>
            <person name="Lorenzo-Gutierrez D."/>
            <person name="Binder U."/>
            <person name="Yang J."/>
            <person name="Song Y."/>
            <person name="Canovas D."/>
            <person name="Navarro E."/>
            <person name="Freitag M."/>
            <person name="Gabaldon T."/>
            <person name="Grigoriev I.V."/>
            <person name="Corrochano L.M."/>
            <person name="Nicolas F.E."/>
            <person name="Garre V."/>
        </authorList>
    </citation>
    <scope>NUCLEOTIDE SEQUENCE [LARGE SCALE GENOMIC DNA]</scope>
    <source>
        <strain evidence="7 8">L51</strain>
    </source>
</reference>
<evidence type="ECO:0000256" key="1">
    <source>
        <dbReference type="ARBA" id="ARBA00004123"/>
    </source>
</evidence>
<comment type="subcellular location">
    <subcellularLocation>
        <location evidence="1">Nucleus</location>
    </subcellularLocation>
</comment>
<gene>
    <name evidence="7" type="ORF">J3Q64DRAFT_1726513</name>
</gene>
<keyword evidence="4" id="KW-0804">Transcription</keyword>
<evidence type="ECO:0000313" key="8">
    <source>
        <dbReference type="Proteomes" id="UP001448207"/>
    </source>
</evidence>
<feature type="compositionally biased region" description="Gly residues" evidence="6">
    <location>
        <begin position="131"/>
        <end position="151"/>
    </location>
</feature>
<accession>A0ABR3B9G0</accession>
<evidence type="ECO:0000256" key="6">
    <source>
        <dbReference type="SAM" id="MobiDB-lite"/>
    </source>
</evidence>
<feature type="compositionally biased region" description="Polar residues" evidence="6">
    <location>
        <begin position="164"/>
        <end position="180"/>
    </location>
</feature>
<evidence type="ECO:0000256" key="4">
    <source>
        <dbReference type="ARBA" id="ARBA00023163"/>
    </source>
</evidence>
<comment type="caution">
    <text evidence="7">The sequence shown here is derived from an EMBL/GenBank/DDBJ whole genome shotgun (WGS) entry which is preliminary data.</text>
</comment>
<feature type="compositionally biased region" description="Polar residues" evidence="6">
    <location>
        <begin position="28"/>
        <end position="44"/>
    </location>
</feature>
<evidence type="ECO:0000256" key="5">
    <source>
        <dbReference type="ARBA" id="ARBA00023242"/>
    </source>
</evidence>
<evidence type="ECO:0000256" key="2">
    <source>
        <dbReference type="ARBA" id="ARBA00022491"/>
    </source>
</evidence>
<proteinExistence type="predicted"/>
<dbReference type="Pfam" id="PF08598">
    <property type="entry name" value="Sds3"/>
    <property type="match status" value="1"/>
</dbReference>
<organism evidence="7 8">
    <name type="scientific">Phycomyces blakesleeanus</name>
    <dbReference type="NCBI Taxonomy" id="4837"/>
    <lineage>
        <taxon>Eukaryota</taxon>
        <taxon>Fungi</taxon>
        <taxon>Fungi incertae sedis</taxon>
        <taxon>Mucoromycota</taxon>
        <taxon>Mucoromycotina</taxon>
        <taxon>Mucoromycetes</taxon>
        <taxon>Mucorales</taxon>
        <taxon>Phycomycetaceae</taxon>
        <taxon>Phycomyces</taxon>
    </lineage>
</organism>
<feature type="region of interest" description="Disordered" evidence="6">
    <location>
        <begin position="418"/>
        <end position="444"/>
    </location>
</feature>
<protein>
    <submittedName>
        <fullName evidence="7">Uncharacterized protein</fullName>
    </submittedName>
</protein>
<dbReference type="InterPro" id="IPR013907">
    <property type="entry name" value="Sds3"/>
</dbReference>
<dbReference type="EMBL" id="JBCLYO010000003">
    <property type="protein sequence ID" value="KAL0092010.1"/>
    <property type="molecule type" value="Genomic_DNA"/>
</dbReference>
<dbReference type="SMART" id="SM01401">
    <property type="entry name" value="Sds3"/>
    <property type="match status" value="1"/>
</dbReference>
<dbReference type="PANTHER" id="PTHR21964">
    <property type="entry name" value="BREAST CANCER METASTASIS-SUPPRESSOR 1"/>
    <property type="match status" value="1"/>
</dbReference>
<feature type="region of interest" description="Disordered" evidence="6">
    <location>
        <begin position="131"/>
        <end position="180"/>
    </location>
</feature>
<feature type="region of interest" description="Disordered" evidence="6">
    <location>
        <begin position="1"/>
        <end position="98"/>
    </location>
</feature>
<feature type="compositionally biased region" description="Low complexity" evidence="6">
    <location>
        <begin position="45"/>
        <end position="66"/>
    </location>
</feature>
<keyword evidence="3" id="KW-0805">Transcription regulation</keyword>
<feature type="compositionally biased region" description="Basic and acidic residues" evidence="6">
    <location>
        <begin position="425"/>
        <end position="434"/>
    </location>
</feature>
<feature type="compositionally biased region" description="Low complexity" evidence="6">
    <location>
        <begin position="12"/>
        <end position="26"/>
    </location>
</feature>
<evidence type="ECO:0000256" key="3">
    <source>
        <dbReference type="ARBA" id="ARBA00023015"/>
    </source>
</evidence>